<dbReference type="Proteomes" id="UP001589619">
    <property type="component" value="Unassembled WGS sequence"/>
</dbReference>
<accession>A0ABV5W651</accession>
<comment type="caution">
    <text evidence="1">The sequence shown here is derived from an EMBL/GenBank/DDBJ whole genome shotgun (WGS) entry which is preliminary data.</text>
</comment>
<evidence type="ECO:0000313" key="1">
    <source>
        <dbReference type="EMBL" id="MFB9755872.1"/>
    </source>
</evidence>
<organism evidence="1 2">
    <name type="scientific">Paenibacillus hodogayensis</name>
    <dbReference type="NCBI Taxonomy" id="279208"/>
    <lineage>
        <taxon>Bacteria</taxon>
        <taxon>Bacillati</taxon>
        <taxon>Bacillota</taxon>
        <taxon>Bacilli</taxon>
        <taxon>Bacillales</taxon>
        <taxon>Paenibacillaceae</taxon>
        <taxon>Paenibacillus</taxon>
    </lineage>
</organism>
<proteinExistence type="predicted"/>
<gene>
    <name evidence="1" type="ORF">ACFFNY_30185</name>
</gene>
<name>A0ABV5W651_9BACL</name>
<sequence>MEQFFDDILKTRLREHGLDPDAPSFLDDPRYGDFKNEKVICKCGSVTLDYYICKEWFPVAASEGRRGRFDPQARWDGRPIEANDLIAEIRCETFYELAETPWDDERKYDDANIKNKLFGTSGLRENLKRRVGFDTAPYRKRQTFEEFQLLKILYRIEKHHRDKVNVTKLLGDLSLENVDRSILGETSVHGHVVTELLTEVHLAIEPQFPVIANQAIVDLTMAWNEKLLQIAAVTRMQLPKHIRIAELRRILDYATRLLDRLDEPQPVSDNRLLESFYLRVLQLKQIARTHDIDRVTSFVAGSKQTEELGKQEVQPIPFAPFVIADAAAFMRERMDAVAPLVYPGERITEKHRQFLLKQAAAVPELLELYNKQKIGFHPQALTPLFLISCLQEIALSHSLSEGDDEYAFKNEYYLADGKRHTLTSVLKQMTKQLNVEEAFQLVWTTKLERRIYTNQGLLDEYLLLLDIGSVCNRMIQKAMQVPDLSTMRIWNEFLLSQMIVNEFVPIVLAAGQFDHIVTNVTGLSCELRTMRLFSYFTSEAEAVAITKTIVREIESTMLRPLSGPDEPRLMRLRLFGEMYYLLAYSIDTARRKFVLRLFMPEASGEECALMAKAGLGKFVDGHERLTSR</sequence>
<dbReference type="RefSeq" id="WP_344915565.1">
    <property type="nucleotide sequence ID" value="NZ_BAAAYO010000015.1"/>
</dbReference>
<dbReference type="EMBL" id="JBHMAG010000019">
    <property type="protein sequence ID" value="MFB9755872.1"/>
    <property type="molecule type" value="Genomic_DNA"/>
</dbReference>
<protein>
    <submittedName>
        <fullName evidence="1">Uncharacterized protein</fullName>
    </submittedName>
</protein>
<keyword evidence="2" id="KW-1185">Reference proteome</keyword>
<reference evidence="1 2" key="1">
    <citation type="submission" date="2024-09" db="EMBL/GenBank/DDBJ databases">
        <authorList>
            <person name="Sun Q."/>
            <person name="Mori K."/>
        </authorList>
    </citation>
    <scope>NUCLEOTIDE SEQUENCE [LARGE SCALE GENOMIC DNA]</scope>
    <source>
        <strain evidence="1 2">JCM 12520</strain>
    </source>
</reference>
<evidence type="ECO:0000313" key="2">
    <source>
        <dbReference type="Proteomes" id="UP001589619"/>
    </source>
</evidence>